<evidence type="ECO:0000313" key="2">
    <source>
        <dbReference type="Proteomes" id="UP000821845"/>
    </source>
</evidence>
<organism evidence="1 2">
    <name type="scientific">Hyalomma asiaticum</name>
    <name type="common">Tick</name>
    <dbReference type="NCBI Taxonomy" id="266040"/>
    <lineage>
        <taxon>Eukaryota</taxon>
        <taxon>Metazoa</taxon>
        <taxon>Ecdysozoa</taxon>
        <taxon>Arthropoda</taxon>
        <taxon>Chelicerata</taxon>
        <taxon>Arachnida</taxon>
        <taxon>Acari</taxon>
        <taxon>Parasitiformes</taxon>
        <taxon>Ixodida</taxon>
        <taxon>Ixodoidea</taxon>
        <taxon>Ixodidae</taxon>
        <taxon>Hyalomminae</taxon>
        <taxon>Hyalomma</taxon>
    </lineage>
</organism>
<evidence type="ECO:0000313" key="1">
    <source>
        <dbReference type="EMBL" id="KAH6937130.1"/>
    </source>
</evidence>
<comment type="caution">
    <text evidence="1">The sequence shown here is derived from an EMBL/GenBank/DDBJ whole genome shotgun (WGS) entry which is preliminary data.</text>
</comment>
<reference evidence="1" key="1">
    <citation type="submission" date="2020-05" db="EMBL/GenBank/DDBJ databases">
        <title>Large-scale comparative analyses of tick genomes elucidate their genetic diversity and vector capacities.</title>
        <authorList>
            <person name="Jia N."/>
            <person name="Wang J."/>
            <person name="Shi W."/>
            <person name="Du L."/>
            <person name="Sun Y."/>
            <person name="Zhan W."/>
            <person name="Jiang J."/>
            <person name="Wang Q."/>
            <person name="Zhang B."/>
            <person name="Ji P."/>
            <person name="Sakyi L.B."/>
            <person name="Cui X."/>
            <person name="Yuan T."/>
            <person name="Jiang B."/>
            <person name="Yang W."/>
            <person name="Lam T.T.-Y."/>
            <person name="Chang Q."/>
            <person name="Ding S."/>
            <person name="Wang X."/>
            <person name="Zhu J."/>
            <person name="Ruan X."/>
            <person name="Zhao L."/>
            <person name="Wei J."/>
            <person name="Que T."/>
            <person name="Du C."/>
            <person name="Cheng J."/>
            <person name="Dai P."/>
            <person name="Han X."/>
            <person name="Huang E."/>
            <person name="Gao Y."/>
            <person name="Liu J."/>
            <person name="Shao H."/>
            <person name="Ye R."/>
            <person name="Li L."/>
            <person name="Wei W."/>
            <person name="Wang X."/>
            <person name="Wang C."/>
            <person name="Yang T."/>
            <person name="Huo Q."/>
            <person name="Li W."/>
            <person name="Guo W."/>
            <person name="Chen H."/>
            <person name="Zhou L."/>
            <person name="Ni X."/>
            <person name="Tian J."/>
            <person name="Zhou Y."/>
            <person name="Sheng Y."/>
            <person name="Liu T."/>
            <person name="Pan Y."/>
            <person name="Xia L."/>
            <person name="Li J."/>
            <person name="Zhao F."/>
            <person name="Cao W."/>
        </authorList>
    </citation>
    <scope>NUCLEOTIDE SEQUENCE</scope>
    <source>
        <strain evidence="1">Hyas-2018</strain>
    </source>
</reference>
<name>A0ACB7SR87_HYAAI</name>
<proteinExistence type="predicted"/>
<accession>A0ACB7SR87</accession>
<dbReference type="EMBL" id="CM023483">
    <property type="protein sequence ID" value="KAH6937130.1"/>
    <property type="molecule type" value="Genomic_DNA"/>
</dbReference>
<dbReference type="Proteomes" id="UP000821845">
    <property type="component" value="Chromosome 3"/>
</dbReference>
<gene>
    <name evidence="1" type="ORF">HPB50_025751</name>
</gene>
<sequence length="380" mass="44311">MSSAAEEGPVIPLFYFPYGRPLSPLEVEMACRELKLALNDIAGDVLGPEDFAPLARACSLPSYFKTSLYRAAGGDKDRPVTKERFCRYYSHLVANFPEESSRAVHVLARDRDYLTQEDLRPLFEDFFAMHPDMRFLQKTPQFREPFIATALTKYFFHASRSWKNMLSIRDFRESHLLSSLRWMEESSELDQSMDAFNFGSFYMMYAMFEGLDRDRDGMLSPEELKHFQGGAFTNRGLDRILCSAVIKRQAHLRLRLVISYTTWQPYNGRQMMSLQDFVVFHAVESNKGLPKSVEFWFHCLDFDGDGFITVYDMQYLYEDKRRIVEVHFPCCDFGEVAHEIFERVKPRKPEFIALSDLKRCEPSVVCMIVNTFMIVPMTVR</sequence>
<protein>
    <submittedName>
        <fullName evidence="1">Uncharacterized protein</fullName>
    </submittedName>
</protein>
<keyword evidence="2" id="KW-1185">Reference proteome</keyword>